<dbReference type="Pfam" id="PF00702">
    <property type="entry name" value="Hydrolase"/>
    <property type="match status" value="1"/>
</dbReference>
<dbReference type="SFLD" id="SFLDS00003">
    <property type="entry name" value="Haloacid_Dehalogenase"/>
    <property type="match status" value="1"/>
</dbReference>
<dbReference type="Gene3D" id="3.40.50.1000">
    <property type="entry name" value="HAD superfamily/HAD-like"/>
    <property type="match status" value="1"/>
</dbReference>
<dbReference type="RefSeq" id="WP_188526946.1">
    <property type="nucleotide sequence ID" value="NZ_BMGI01000002.1"/>
</dbReference>
<dbReference type="PRINTS" id="PR00413">
    <property type="entry name" value="HADHALOGNASE"/>
</dbReference>
<dbReference type="CDD" id="cd02603">
    <property type="entry name" value="HAD_sEH-N_like"/>
    <property type="match status" value="1"/>
</dbReference>
<dbReference type="InterPro" id="IPR023214">
    <property type="entry name" value="HAD_sf"/>
</dbReference>
<gene>
    <name evidence="1" type="ORF">GCM10011358_14240</name>
</gene>
<name>A0ABQ1QNI0_9RHOB</name>
<dbReference type="PANTHER" id="PTHR43611">
    <property type="entry name" value="ALPHA-D-GLUCOSE 1-PHOSPHATE PHOSPHATASE"/>
    <property type="match status" value="1"/>
</dbReference>
<protein>
    <submittedName>
        <fullName evidence="1">Haloacid dehalogenase</fullName>
    </submittedName>
</protein>
<comment type="caution">
    <text evidence="1">The sequence shown here is derived from an EMBL/GenBank/DDBJ whole genome shotgun (WGS) entry which is preliminary data.</text>
</comment>
<dbReference type="NCBIfam" id="TIGR01509">
    <property type="entry name" value="HAD-SF-IA-v3"/>
    <property type="match status" value="1"/>
</dbReference>
<keyword evidence="2" id="KW-1185">Reference proteome</keyword>
<evidence type="ECO:0000313" key="2">
    <source>
        <dbReference type="Proteomes" id="UP000617355"/>
    </source>
</evidence>
<accession>A0ABQ1QNI0</accession>
<dbReference type="PANTHER" id="PTHR43611:SF3">
    <property type="entry name" value="FLAVIN MONONUCLEOTIDE HYDROLASE 1, CHLOROPLATIC"/>
    <property type="match status" value="1"/>
</dbReference>
<evidence type="ECO:0000313" key="1">
    <source>
        <dbReference type="EMBL" id="GGD31370.1"/>
    </source>
</evidence>
<dbReference type="EMBL" id="BMGI01000002">
    <property type="protein sequence ID" value="GGD31370.1"/>
    <property type="molecule type" value="Genomic_DNA"/>
</dbReference>
<dbReference type="InterPro" id="IPR036412">
    <property type="entry name" value="HAD-like_sf"/>
</dbReference>
<dbReference type="Proteomes" id="UP000617355">
    <property type="component" value="Unassembled WGS sequence"/>
</dbReference>
<proteinExistence type="predicted"/>
<organism evidence="1 2">
    <name type="scientific">Sinisalibacter lacisalsi</name>
    <dbReference type="NCBI Taxonomy" id="1526570"/>
    <lineage>
        <taxon>Bacteria</taxon>
        <taxon>Pseudomonadati</taxon>
        <taxon>Pseudomonadota</taxon>
        <taxon>Alphaproteobacteria</taxon>
        <taxon>Rhodobacterales</taxon>
        <taxon>Roseobacteraceae</taxon>
        <taxon>Sinisalibacter</taxon>
    </lineage>
</organism>
<dbReference type="InterPro" id="IPR006439">
    <property type="entry name" value="HAD-SF_hydro_IA"/>
</dbReference>
<dbReference type="SUPFAM" id="SSF56784">
    <property type="entry name" value="HAD-like"/>
    <property type="match status" value="1"/>
</dbReference>
<reference evidence="2" key="1">
    <citation type="journal article" date="2019" name="Int. J. Syst. Evol. Microbiol.">
        <title>The Global Catalogue of Microorganisms (GCM) 10K type strain sequencing project: providing services to taxonomists for standard genome sequencing and annotation.</title>
        <authorList>
            <consortium name="The Broad Institute Genomics Platform"/>
            <consortium name="The Broad Institute Genome Sequencing Center for Infectious Disease"/>
            <person name="Wu L."/>
            <person name="Ma J."/>
        </authorList>
    </citation>
    <scope>NUCLEOTIDE SEQUENCE [LARGE SCALE GENOMIC DNA]</scope>
    <source>
        <strain evidence="2">CGMCC 1.12922</strain>
    </source>
</reference>
<sequence length="200" mass="21148">MKPSVVVFDIGGVLVDWDPARAFEPLLGGRAEAEALLARIGFHDLNAKADAGARFTDLTAGLDDEGDRRALAAYVGHFARSVETAIEGTWALLEDLRGRGVPLHAVTNWSAETWPEGLKMHPRLGTAFGVTVVSGQEGIAKPDPGIFALLCSRAGVQPGTCLFIDDSPRNVAAARAFGMDAVQFTDPPALAADLTERGLL</sequence>
<dbReference type="SFLD" id="SFLDG01129">
    <property type="entry name" value="C1.5:_HAD__Beta-PGM__Phosphata"/>
    <property type="match status" value="1"/>
</dbReference>